<dbReference type="Pfam" id="PF01370">
    <property type="entry name" value="Epimerase"/>
    <property type="match status" value="1"/>
</dbReference>
<accession>A0A0D6JDM1</accession>
<dbReference type="EMBL" id="LN829119">
    <property type="protein sequence ID" value="CPR17748.1"/>
    <property type="molecule type" value="Genomic_DNA"/>
</dbReference>
<dbReference type="InterPro" id="IPR036291">
    <property type="entry name" value="NAD(P)-bd_dom_sf"/>
</dbReference>
<keyword evidence="4" id="KW-0210">Decarboxylase</keyword>
<evidence type="ECO:0000256" key="7">
    <source>
        <dbReference type="ARBA" id="ARBA00023027"/>
    </source>
</evidence>
<dbReference type="GO" id="GO:0033320">
    <property type="term" value="P:UDP-D-xylose biosynthetic process"/>
    <property type="evidence" value="ECO:0007669"/>
    <property type="project" value="UniProtKB-UniPathway"/>
</dbReference>
<dbReference type="GO" id="GO:0005737">
    <property type="term" value="C:cytoplasm"/>
    <property type="evidence" value="ECO:0007669"/>
    <property type="project" value="TreeGrafter"/>
</dbReference>
<keyword evidence="8" id="KW-0333">Golgi apparatus</keyword>
<dbReference type="OrthoDB" id="9801785at2"/>
<dbReference type="KEGG" id="fil:BN1229_v1_1400"/>
<dbReference type="PANTHER" id="PTHR43078:SF6">
    <property type="entry name" value="UDP-GLUCURONIC ACID DECARBOXYLASE 1"/>
    <property type="match status" value="1"/>
</dbReference>
<evidence type="ECO:0000256" key="4">
    <source>
        <dbReference type="ARBA" id="ARBA00022793"/>
    </source>
</evidence>
<proteinExistence type="predicted"/>
<keyword evidence="7" id="KW-0520">NAD</keyword>
<evidence type="ECO:0000256" key="6">
    <source>
        <dbReference type="ARBA" id="ARBA00022989"/>
    </source>
</evidence>
<dbReference type="InterPro" id="IPR001509">
    <property type="entry name" value="Epimerase_deHydtase"/>
</dbReference>
<evidence type="ECO:0000256" key="12">
    <source>
        <dbReference type="ARBA" id="ARBA00037859"/>
    </source>
</evidence>
<evidence type="ECO:0000259" key="13">
    <source>
        <dbReference type="Pfam" id="PF01370"/>
    </source>
</evidence>
<dbReference type="EC" id="4.2.1.46" evidence="14"/>
<evidence type="ECO:0000256" key="2">
    <source>
        <dbReference type="ARBA" id="ARBA00004323"/>
    </source>
</evidence>
<dbReference type="PANTHER" id="PTHR43078">
    <property type="entry name" value="UDP-GLUCURONIC ACID DECARBOXYLASE-RELATED"/>
    <property type="match status" value="1"/>
</dbReference>
<feature type="domain" description="NAD-dependent epimerase/dehydratase" evidence="13">
    <location>
        <begin position="7"/>
        <end position="232"/>
    </location>
</feature>
<dbReference type="KEGG" id="fiy:BN1229_v1_1399"/>
<comment type="subcellular location">
    <subcellularLocation>
        <location evidence="2">Golgi apparatus membrane</location>
        <topology evidence="2">Single-pass type II membrane protein</topology>
    </subcellularLocation>
    <subcellularLocation>
        <location evidence="12">Golgi apparatus</location>
        <location evidence="12">Golgi stack membrane</location>
    </subcellularLocation>
</comment>
<evidence type="ECO:0000256" key="11">
    <source>
        <dbReference type="ARBA" id="ARBA00023239"/>
    </source>
</evidence>
<evidence type="ECO:0000313" key="15">
    <source>
        <dbReference type="Proteomes" id="UP000033187"/>
    </source>
</evidence>
<dbReference type="GO" id="GO:0048040">
    <property type="term" value="F:UDP-glucuronate decarboxylase activity"/>
    <property type="evidence" value="ECO:0007669"/>
    <property type="project" value="TreeGrafter"/>
</dbReference>
<keyword evidence="11 14" id="KW-0456">Lyase</keyword>
<sequence length="353" mass="38510">MGGRKRVVVTGGAGFLGSHLCDRLLAAGHVAICVDNFHTGRRANVDHLNDHSSFELVEHDIAAPLNLDADEIFNLACPASPQHYQDDPVRTTKTSVFGAFNVLELANRTRSRVLQASTSEVYGDPLEHPQHETYHGNVNPIGPRACYDEGKRCAETLFFDFQRQYGTEIKVARIFNTYGPRMQPNDGRVVSNFIVQALRGAPITVYGEGAQTRSFCYVDDLVTGLVALMGSPPDLMGPVNLGNPGEFTVRELAKLVIDLTGSSSKMVFRPLPADDPRQRRPDISLASSALGWRPEVGLRDGLVRTITYFESLLKYGAPLEPARTAATLVNRDCYAGGIIEDPGTVEETAPLGE</sequence>
<keyword evidence="5" id="KW-0735">Signal-anchor</keyword>
<dbReference type="InterPro" id="IPR044516">
    <property type="entry name" value="UXS-like"/>
</dbReference>
<evidence type="ECO:0000313" key="14">
    <source>
        <dbReference type="EMBL" id="CPR17748.1"/>
    </source>
</evidence>
<dbReference type="CDD" id="cd05230">
    <property type="entry name" value="UGD_SDR_e"/>
    <property type="match status" value="1"/>
</dbReference>
<dbReference type="Proteomes" id="UP000033187">
    <property type="component" value="Chromosome 1"/>
</dbReference>
<dbReference type="SUPFAM" id="SSF51735">
    <property type="entry name" value="NAD(P)-binding Rossmann-fold domains"/>
    <property type="match status" value="1"/>
</dbReference>
<dbReference type="RefSeq" id="WP_082101042.1">
    <property type="nucleotide sequence ID" value="NZ_LN829118.1"/>
</dbReference>
<dbReference type="GO" id="GO:0070403">
    <property type="term" value="F:NAD+ binding"/>
    <property type="evidence" value="ECO:0007669"/>
    <property type="project" value="InterPro"/>
</dbReference>
<keyword evidence="10" id="KW-0325">Glycoprotein</keyword>
<protein>
    <submittedName>
        <fullName evidence="14">dTDP-glucose 4,6-dehydratase</fullName>
        <ecNumber evidence="14">4.2.1.46</ecNumber>
    </submittedName>
</protein>
<evidence type="ECO:0000256" key="9">
    <source>
        <dbReference type="ARBA" id="ARBA00023136"/>
    </source>
</evidence>
<evidence type="ECO:0000256" key="10">
    <source>
        <dbReference type="ARBA" id="ARBA00023180"/>
    </source>
</evidence>
<dbReference type="UniPathway" id="UPA00796">
    <property type="reaction ID" value="UER00771"/>
</dbReference>
<dbReference type="AlphaFoldDB" id="A0A0D6JDM1"/>
<evidence type="ECO:0000256" key="1">
    <source>
        <dbReference type="ARBA" id="ARBA00001911"/>
    </source>
</evidence>
<gene>
    <name evidence="14" type="ORF">YBN1229_v1_1399</name>
</gene>
<keyword evidence="6" id="KW-1133">Transmembrane helix</keyword>
<keyword evidence="15" id="KW-1185">Reference proteome</keyword>
<dbReference type="GO" id="GO:0008460">
    <property type="term" value="F:dTDP-glucose 4,6-dehydratase activity"/>
    <property type="evidence" value="ECO:0007669"/>
    <property type="project" value="UniProtKB-EC"/>
</dbReference>
<comment type="cofactor">
    <cofactor evidence="1">
        <name>NAD(+)</name>
        <dbReference type="ChEBI" id="CHEBI:57540"/>
    </cofactor>
</comment>
<reference evidence="15" key="1">
    <citation type="submission" date="2015-02" db="EMBL/GenBank/DDBJ databases">
        <authorList>
            <person name="Chooi Y.-H."/>
        </authorList>
    </citation>
    <scope>NUCLEOTIDE SEQUENCE [LARGE SCALE GENOMIC DNA]</scope>
    <source>
        <strain evidence="15">strain Y</strain>
    </source>
</reference>
<keyword evidence="3" id="KW-0812">Transmembrane</keyword>
<dbReference type="Gene3D" id="3.40.50.720">
    <property type="entry name" value="NAD(P)-binding Rossmann-like Domain"/>
    <property type="match status" value="1"/>
</dbReference>
<dbReference type="GO" id="GO:0042732">
    <property type="term" value="P:D-xylose metabolic process"/>
    <property type="evidence" value="ECO:0007669"/>
    <property type="project" value="InterPro"/>
</dbReference>
<evidence type="ECO:0000256" key="3">
    <source>
        <dbReference type="ARBA" id="ARBA00022692"/>
    </source>
</evidence>
<evidence type="ECO:0000256" key="8">
    <source>
        <dbReference type="ARBA" id="ARBA00023034"/>
    </source>
</evidence>
<name>A0A0D6JDM1_9HYPH</name>
<evidence type="ECO:0000256" key="5">
    <source>
        <dbReference type="ARBA" id="ARBA00022968"/>
    </source>
</evidence>
<dbReference type="FunFam" id="3.40.50.720:FF:000065">
    <property type="entry name" value="UDP-glucuronic acid decarboxylase 1"/>
    <property type="match status" value="1"/>
</dbReference>
<keyword evidence="9" id="KW-0472">Membrane</keyword>
<organism evidence="14 15">
    <name type="scientific">Candidatus Filomicrobium marinum</name>
    <dbReference type="NCBI Taxonomy" id="1608628"/>
    <lineage>
        <taxon>Bacteria</taxon>
        <taxon>Pseudomonadati</taxon>
        <taxon>Pseudomonadota</taxon>
        <taxon>Alphaproteobacteria</taxon>
        <taxon>Hyphomicrobiales</taxon>
        <taxon>Hyphomicrobiaceae</taxon>
        <taxon>Filomicrobium</taxon>
    </lineage>
</organism>